<evidence type="ECO:0000256" key="1">
    <source>
        <dbReference type="ARBA" id="ARBA00010233"/>
    </source>
</evidence>
<dbReference type="Gene3D" id="3.50.30.60">
    <property type="entry name" value="LD-carboxypeptidase A C-terminal domain-like"/>
    <property type="match status" value="1"/>
</dbReference>
<dbReference type="InterPro" id="IPR029062">
    <property type="entry name" value="Class_I_gatase-like"/>
</dbReference>
<dbReference type="InterPro" id="IPR027461">
    <property type="entry name" value="Carboxypeptidase_A_C_sf"/>
</dbReference>
<dbReference type="InterPro" id="IPR003507">
    <property type="entry name" value="S66_fam"/>
</dbReference>
<evidence type="ECO:0000256" key="4">
    <source>
        <dbReference type="ARBA" id="ARBA00022801"/>
    </source>
</evidence>
<dbReference type="Pfam" id="PF02016">
    <property type="entry name" value="Peptidase_S66"/>
    <property type="match status" value="1"/>
</dbReference>
<evidence type="ECO:0000256" key="2">
    <source>
        <dbReference type="ARBA" id="ARBA00022645"/>
    </source>
</evidence>
<dbReference type="Gene3D" id="3.40.50.10740">
    <property type="entry name" value="Class I glutamine amidotransferase-like"/>
    <property type="match status" value="1"/>
</dbReference>
<dbReference type="PANTHER" id="PTHR30237">
    <property type="entry name" value="MURAMOYLTETRAPEPTIDE CARBOXYPEPTIDASE"/>
    <property type="match status" value="1"/>
</dbReference>
<dbReference type="SUPFAM" id="SSF52317">
    <property type="entry name" value="Class I glutamine amidotransferase-like"/>
    <property type="match status" value="1"/>
</dbReference>
<evidence type="ECO:0000259" key="6">
    <source>
        <dbReference type="Pfam" id="PF02016"/>
    </source>
</evidence>
<dbReference type="PIRSF" id="PIRSF028757">
    <property type="entry name" value="LD-carboxypeptidase"/>
    <property type="match status" value="1"/>
</dbReference>
<organism evidence="8 9">
    <name type="scientific">Acidicapsa dinghuensis</name>
    <dbReference type="NCBI Taxonomy" id="2218256"/>
    <lineage>
        <taxon>Bacteria</taxon>
        <taxon>Pseudomonadati</taxon>
        <taxon>Acidobacteriota</taxon>
        <taxon>Terriglobia</taxon>
        <taxon>Terriglobales</taxon>
        <taxon>Acidobacteriaceae</taxon>
        <taxon>Acidicapsa</taxon>
    </lineage>
</organism>
<evidence type="ECO:0000313" key="9">
    <source>
        <dbReference type="Proteomes" id="UP001596091"/>
    </source>
</evidence>
<keyword evidence="4" id="KW-0378">Hydrolase</keyword>
<evidence type="ECO:0000313" key="8">
    <source>
        <dbReference type="EMBL" id="MFC5862270.1"/>
    </source>
</evidence>
<comment type="caution">
    <text evidence="8">The sequence shown here is derived from an EMBL/GenBank/DDBJ whole genome shotgun (WGS) entry which is preliminary data.</text>
</comment>
<dbReference type="InterPro" id="IPR040921">
    <property type="entry name" value="Peptidase_S66C"/>
</dbReference>
<dbReference type="Proteomes" id="UP001596091">
    <property type="component" value="Unassembled WGS sequence"/>
</dbReference>
<reference evidence="9" key="1">
    <citation type="journal article" date="2019" name="Int. J. Syst. Evol. Microbiol.">
        <title>The Global Catalogue of Microorganisms (GCM) 10K type strain sequencing project: providing services to taxonomists for standard genome sequencing and annotation.</title>
        <authorList>
            <consortium name="The Broad Institute Genomics Platform"/>
            <consortium name="The Broad Institute Genome Sequencing Center for Infectious Disease"/>
            <person name="Wu L."/>
            <person name="Ma J."/>
        </authorList>
    </citation>
    <scope>NUCLEOTIDE SEQUENCE [LARGE SCALE GENOMIC DNA]</scope>
    <source>
        <strain evidence="9">JCM 4087</strain>
    </source>
</reference>
<proteinExistence type="inferred from homology"/>
<protein>
    <submittedName>
        <fullName evidence="8">LD-carboxypeptidase</fullName>
    </submittedName>
</protein>
<accession>A0ABW1EG93</accession>
<feature type="domain" description="LD-carboxypeptidase N-terminal" evidence="6">
    <location>
        <begin position="17"/>
        <end position="133"/>
    </location>
</feature>
<keyword evidence="9" id="KW-1185">Reference proteome</keyword>
<evidence type="ECO:0000256" key="3">
    <source>
        <dbReference type="ARBA" id="ARBA00022670"/>
    </source>
</evidence>
<feature type="domain" description="LD-carboxypeptidase C-terminal" evidence="7">
    <location>
        <begin position="185"/>
        <end position="301"/>
    </location>
</feature>
<gene>
    <name evidence="8" type="ORF">ACFPT7_08190</name>
</gene>
<sequence>MTDLLRPRAAAVGVKAAVFSPASTPDPAKVERGMEALRSLGFLPAEAPHMLTRGPLYFAGTTEQRLLDLHAAFSDEMVRVIFATRGGYGANYLLEDLDMDVLAQHPKPLFGYSDLTALQVTLLDTLNLPSFHGPMISPDFGREDGVHLPSLLAALAGEPYKVGSAEGLRLLRPGSEPDEASEPARGILYGGCLSILTALLGTPYEPQTEGKLLFFEDVSAKPYQIDRMLWQLKHSEKLDGVKGIIFGEMFDCISPGAKPDLLEEVILNALEDFEGPIAFGLRSGHVSRGNVTLTFGVEAELAVSPEPELRVLEPAVER</sequence>
<dbReference type="RefSeq" id="WP_263338668.1">
    <property type="nucleotide sequence ID" value="NZ_JAGSYH010000004.1"/>
</dbReference>
<dbReference type="InterPro" id="IPR040449">
    <property type="entry name" value="Peptidase_S66_N"/>
</dbReference>
<dbReference type="EMBL" id="JBHSPH010000002">
    <property type="protein sequence ID" value="MFC5862270.1"/>
    <property type="molecule type" value="Genomic_DNA"/>
</dbReference>
<evidence type="ECO:0000259" key="7">
    <source>
        <dbReference type="Pfam" id="PF17676"/>
    </source>
</evidence>
<dbReference type="PANTHER" id="PTHR30237:SF2">
    <property type="entry name" value="MUREIN TETRAPEPTIDE CARBOXYPEPTIDASE"/>
    <property type="match status" value="1"/>
</dbReference>
<keyword evidence="5" id="KW-0720">Serine protease</keyword>
<name>A0ABW1EG93_9BACT</name>
<dbReference type="CDD" id="cd07025">
    <property type="entry name" value="Peptidase_S66"/>
    <property type="match status" value="1"/>
</dbReference>
<keyword evidence="3" id="KW-0645">Protease</keyword>
<dbReference type="Pfam" id="PF17676">
    <property type="entry name" value="Peptidase_S66C"/>
    <property type="match status" value="1"/>
</dbReference>
<dbReference type="InterPro" id="IPR027478">
    <property type="entry name" value="LdcA_N"/>
</dbReference>
<evidence type="ECO:0000256" key="5">
    <source>
        <dbReference type="ARBA" id="ARBA00022825"/>
    </source>
</evidence>
<dbReference type="SUPFAM" id="SSF141986">
    <property type="entry name" value="LD-carboxypeptidase A C-terminal domain-like"/>
    <property type="match status" value="1"/>
</dbReference>
<comment type="similarity">
    <text evidence="1">Belongs to the peptidase S66 family.</text>
</comment>
<keyword evidence="2" id="KW-0121">Carboxypeptidase</keyword>